<evidence type="ECO:0000313" key="2">
    <source>
        <dbReference type="EMBL" id="QHT14574.1"/>
    </source>
</evidence>
<keyword evidence="1" id="KW-0812">Transmembrane</keyword>
<protein>
    <recommendedName>
        <fullName evidence="3">LamG-like jellyroll fold domain-containing protein</fullName>
    </recommendedName>
</protein>
<dbReference type="EMBL" id="MN739586">
    <property type="protein sequence ID" value="QHT14574.1"/>
    <property type="molecule type" value="Genomic_DNA"/>
</dbReference>
<sequence length="303" mass="34128">MSSFFSPAPSTSSTNIGSSLFQSIGMSTNASQSGIIPQAILAGIIVILVYLTFVFTEIIYNYMNRLSMSRTVLLADTYSTDNKSISISQNPNLPQSKPISLSNNERTGVEFSYSFFLNVHPATFRQEYGLLHIFHKGFAQQFPLLAPGVYMRSDTNTLRVYLNTYKTWNNYVEVDNFPVSKWVHVGIVCKDHSLEIYINGNLSKKMSFDGFAPYQNYQDVCCFSQRRITMKKTMVPSLDENGFDVFGAMKGMLSRLNYFSYALCYAEIQKMMSEGPSPNMDSSAIANPAPYLADTWWTTSTTQ</sequence>
<reference evidence="2" key="1">
    <citation type="journal article" date="2020" name="Nature">
        <title>Giant virus diversity and host interactions through global metagenomics.</title>
        <authorList>
            <person name="Schulz F."/>
            <person name="Roux S."/>
            <person name="Paez-Espino D."/>
            <person name="Jungbluth S."/>
            <person name="Walsh D.A."/>
            <person name="Denef V.J."/>
            <person name="McMahon K.D."/>
            <person name="Konstantinidis K.T."/>
            <person name="Eloe-Fadrosh E.A."/>
            <person name="Kyrpides N.C."/>
            <person name="Woyke T."/>
        </authorList>
    </citation>
    <scope>NUCLEOTIDE SEQUENCE</scope>
    <source>
        <strain evidence="2">GVMAG-M-3300023174-141</strain>
    </source>
</reference>
<accession>A0A6C0DEG2</accession>
<dbReference type="InterPro" id="IPR013320">
    <property type="entry name" value="ConA-like_dom_sf"/>
</dbReference>
<name>A0A6C0DEG2_9ZZZZ</name>
<keyword evidence="1" id="KW-1133">Transmembrane helix</keyword>
<feature type="transmembrane region" description="Helical" evidence="1">
    <location>
        <begin position="35"/>
        <end position="60"/>
    </location>
</feature>
<dbReference type="SUPFAM" id="SSF49899">
    <property type="entry name" value="Concanavalin A-like lectins/glucanases"/>
    <property type="match status" value="1"/>
</dbReference>
<evidence type="ECO:0000256" key="1">
    <source>
        <dbReference type="SAM" id="Phobius"/>
    </source>
</evidence>
<organism evidence="2">
    <name type="scientific">viral metagenome</name>
    <dbReference type="NCBI Taxonomy" id="1070528"/>
    <lineage>
        <taxon>unclassified sequences</taxon>
        <taxon>metagenomes</taxon>
        <taxon>organismal metagenomes</taxon>
    </lineage>
</organism>
<proteinExistence type="predicted"/>
<keyword evidence="1" id="KW-0472">Membrane</keyword>
<dbReference type="AlphaFoldDB" id="A0A6C0DEG2"/>
<dbReference type="Gene3D" id="2.60.120.200">
    <property type="match status" value="1"/>
</dbReference>
<evidence type="ECO:0008006" key="3">
    <source>
        <dbReference type="Google" id="ProtNLM"/>
    </source>
</evidence>